<organism evidence="1 2">
    <name type="scientific">Candidatus Accumulibacter vicinus</name>
    <dbReference type="NCBI Taxonomy" id="2954382"/>
    <lineage>
        <taxon>Bacteria</taxon>
        <taxon>Pseudomonadati</taxon>
        <taxon>Pseudomonadota</taxon>
        <taxon>Betaproteobacteria</taxon>
        <taxon>Candidatus Accumulibacter</taxon>
    </lineage>
</organism>
<reference evidence="1 2" key="1">
    <citation type="submission" date="2014-07" db="EMBL/GenBank/DDBJ databases">
        <title>Expanding our view of genomic diversity in Candidatus Accumulibacter clades.</title>
        <authorList>
            <person name="Skennerton C.T."/>
            <person name="Barr J.J."/>
            <person name="Slater F.R."/>
            <person name="Bond P.L."/>
            <person name="Tyson G.W."/>
        </authorList>
    </citation>
    <scope>NUCLEOTIDE SEQUENCE [LARGE SCALE GENOMIC DNA]</scope>
    <source>
        <strain evidence="2">SK-01</strain>
    </source>
</reference>
<comment type="caution">
    <text evidence="1">The sequence shown here is derived from an EMBL/GenBank/DDBJ whole genome shotgun (WGS) entry which is preliminary data.</text>
</comment>
<protein>
    <submittedName>
        <fullName evidence="1">Uncharacterized protein</fullName>
    </submittedName>
</protein>
<dbReference type="AlphaFoldDB" id="A0A084XYQ8"/>
<proteinExistence type="predicted"/>
<dbReference type="Proteomes" id="UP000019812">
    <property type="component" value="Unassembled WGS sequence"/>
</dbReference>
<evidence type="ECO:0000313" key="1">
    <source>
        <dbReference type="EMBL" id="KFB67602.1"/>
    </source>
</evidence>
<accession>A0A084XYQ8</accession>
<name>A0A084XYQ8_9PROT</name>
<sequence>MAGDCFSDVFANQIAERVACVGESWLAALVEKQGPVTCFMYALPIEQYAMRCRQPAHITEYRAWCRDHVKVQVVENRLRIKFVAAPRNTVGTVGESQRLAVGAITQRLDREPVNGQENASARAIDNHQSVGSSDACDHFHPDLAPGLQKFCRKFCPSRGADAAPLSERRGTHYRAKGIGVAGNLFAPQGQRADQRRSCAGVEEAGQINLAREDVCHGVCVAAVGGTRIKPLIGADVGEFNATPKRRVVLCQNSLGRYISPRPAQQLDTHLCLR</sequence>
<evidence type="ECO:0000313" key="2">
    <source>
        <dbReference type="Proteomes" id="UP000019812"/>
    </source>
</evidence>
<gene>
    <name evidence="1" type="ORF">CAPSK01_003045</name>
</gene>
<dbReference type="EMBL" id="JDSS02000027">
    <property type="protein sequence ID" value="KFB67602.1"/>
    <property type="molecule type" value="Genomic_DNA"/>
</dbReference>